<reference evidence="3 4" key="1">
    <citation type="journal article" date="2018" name="BMC Genomics">
        <title>Comparative genome analyses reveal sequence features reflecting distinct modes of host-adaptation between dicot and monocot powdery mildew.</title>
        <authorList>
            <person name="Wu Y."/>
            <person name="Ma X."/>
            <person name="Pan Z."/>
            <person name="Kale S.D."/>
            <person name="Song Y."/>
            <person name="King H."/>
            <person name="Zhang Q."/>
            <person name="Presley C."/>
            <person name="Deng X."/>
            <person name="Wei C.I."/>
            <person name="Xiao S."/>
        </authorList>
    </citation>
    <scope>NUCLEOTIDE SEQUENCE [LARGE SCALE GENOMIC DNA]</scope>
    <source>
        <strain evidence="3">UMSG2</strain>
    </source>
</reference>
<keyword evidence="2" id="KW-0732">Signal</keyword>
<dbReference type="STRING" id="212602.A0A420HIQ9"/>
<feature type="region of interest" description="Disordered" evidence="1">
    <location>
        <begin position="23"/>
        <end position="111"/>
    </location>
</feature>
<feature type="compositionally biased region" description="Low complexity" evidence="1">
    <location>
        <begin position="69"/>
        <end position="93"/>
    </location>
</feature>
<proteinExistence type="predicted"/>
<dbReference type="OrthoDB" id="10378585at2759"/>
<keyword evidence="4" id="KW-1185">Reference proteome</keyword>
<name>A0A420HIQ9_9PEZI</name>
<feature type="chain" id="PRO_5019558230" evidence="2">
    <location>
        <begin position="22"/>
        <end position="122"/>
    </location>
</feature>
<dbReference type="EMBL" id="MCFK01007487">
    <property type="protein sequence ID" value="RKF57354.1"/>
    <property type="molecule type" value="Genomic_DNA"/>
</dbReference>
<evidence type="ECO:0000313" key="4">
    <source>
        <dbReference type="Proteomes" id="UP000286134"/>
    </source>
</evidence>
<feature type="signal peptide" evidence="2">
    <location>
        <begin position="1"/>
        <end position="21"/>
    </location>
</feature>
<organism evidence="3 4">
    <name type="scientific">Erysiphe neolycopersici</name>
    <dbReference type="NCBI Taxonomy" id="212602"/>
    <lineage>
        <taxon>Eukaryota</taxon>
        <taxon>Fungi</taxon>
        <taxon>Dikarya</taxon>
        <taxon>Ascomycota</taxon>
        <taxon>Pezizomycotina</taxon>
        <taxon>Leotiomycetes</taxon>
        <taxon>Erysiphales</taxon>
        <taxon>Erysiphaceae</taxon>
        <taxon>Erysiphe</taxon>
    </lineage>
</organism>
<accession>A0A420HIQ9</accession>
<dbReference type="AlphaFoldDB" id="A0A420HIQ9"/>
<evidence type="ECO:0000313" key="3">
    <source>
        <dbReference type="EMBL" id="RKF57354.1"/>
    </source>
</evidence>
<gene>
    <name evidence="3" type="ORF">OnM2_074020</name>
</gene>
<evidence type="ECO:0000256" key="2">
    <source>
        <dbReference type="SAM" id="SignalP"/>
    </source>
</evidence>
<evidence type="ECO:0000256" key="1">
    <source>
        <dbReference type="SAM" id="MobiDB-lite"/>
    </source>
</evidence>
<dbReference type="Proteomes" id="UP000286134">
    <property type="component" value="Unassembled WGS sequence"/>
</dbReference>
<sequence length="122" mass="12585">MQFCNVPVVLLGLLCFGLVSTAPAPNSPWHLRSRQDGGYYGQPSNDDGGEYPPSTGYPTASGTGGYLSPTATGGYPSATGTGGYSSPTGTAGYAPPSVTTYPSPSEGYSEEPYYFKGVKLSH</sequence>
<protein>
    <submittedName>
        <fullName evidence="3">Uncharacterized protein</fullName>
    </submittedName>
</protein>
<comment type="caution">
    <text evidence="3">The sequence shown here is derived from an EMBL/GenBank/DDBJ whole genome shotgun (WGS) entry which is preliminary data.</text>
</comment>